<protein>
    <submittedName>
        <fullName evidence="3">Uncharacterized protein</fullName>
    </submittedName>
</protein>
<keyword evidence="2" id="KW-0812">Transmembrane</keyword>
<organism evidence="3 4">
    <name type="scientific">Flexivirga aerilata</name>
    <dbReference type="NCBI Taxonomy" id="1656889"/>
    <lineage>
        <taxon>Bacteria</taxon>
        <taxon>Bacillati</taxon>
        <taxon>Actinomycetota</taxon>
        <taxon>Actinomycetes</taxon>
        <taxon>Micrococcales</taxon>
        <taxon>Dermacoccaceae</taxon>
        <taxon>Flexivirga</taxon>
    </lineage>
</organism>
<keyword evidence="2" id="KW-0472">Membrane</keyword>
<dbReference type="EMBL" id="JABENB010000001">
    <property type="protein sequence ID" value="NNG39214.1"/>
    <property type="molecule type" value="Genomic_DNA"/>
</dbReference>
<dbReference type="RefSeq" id="WP_171153769.1">
    <property type="nucleotide sequence ID" value="NZ_JABENB010000001.1"/>
</dbReference>
<feature type="region of interest" description="Disordered" evidence="1">
    <location>
        <begin position="50"/>
        <end position="85"/>
    </location>
</feature>
<feature type="transmembrane region" description="Helical" evidence="2">
    <location>
        <begin position="21"/>
        <end position="42"/>
    </location>
</feature>
<dbReference type="AlphaFoldDB" id="A0A849AEC2"/>
<reference evidence="3 4" key="1">
    <citation type="submission" date="2020-05" db="EMBL/GenBank/DDBJ databases">
        <title>Flexivirga sp. ID2601S isolated from air conditioner.</title>
        <authorList>
            <person name="Kim D.H."/>
        </authorList>
    </citation>
    <scope>NUCLEOTIDE SEQUENCE [LARGE SCALE GENOMIC DNA]</scope>
    <source>
        <strain evidence="3 4">ID2601S</strain>
    </source>
</reference>
<sequence>MTDRSRGRHRAAGSAGGGAKGGWLVAAVIAVLLAAGIGGWAFGVNRDNSPTNAGSSSSGETAPAPDGASDTTSPGTDTSPTGDAGASAALTGCRAKVAAGDSLAKAADAVYKDWSGHVYTQIDYDAGKVSEATAKKVWADTKAAGPGHVKTFDSDKTAYDKAAGCDGTASVPAADRTPMEQCSNRASALAKVASTGSVLNSQWKEHQVQMTHTMQKQHDPSAYYGEWFNRISAAKKPLKDYESAAAALKKAPSCPGA</sequence>
<evidence type="ECO:0000256" key="2">
    <source>
        <dbReference type="SAM" id="Phobius"/>
    </source>
</evidence>
<keyword evidence="4" id="KW-1185">Reference proteome</keyword>
<feature type="compositionally biased region" description="Polar residues" evidence="1">
    <location>
        <begin position="50"/>
        <end position="60"/>
    </location>
</feature>
<evidence type="ECO:0000313" key="3">
    <source>
        <dbReference type="EMBL" id="NNG39214.1"/>
    </source>
</evidence>
<keyword evidence="2" id="KW-1133">Transmembrane helix</keyword>
<name>A0A849AEC2_9MICO</name>
<comment type="caution">
    <text evidence="3">The sequence shown here is derived from an EMBL/GenBank/DDBJ whole genome shotgun (WGS) entry which is preliminary data.</text>
</comment>
<accession>A0A849AEC2</accession>
<evidence type="ECO:0000313" key="4">
    <source>
        <dbReference type="Proteomes" id="UP000557772"/>
    </source>
</evidence>
<evidence type="ECO:0000256" key="1">
    <source>
        <dbReference type="SAM" id="MobiDB-lite"/>
    </source>
</evidence>
<gene>
    <name evidence="3" type="ORF">HJ588_07995</name>
</gene>
<feature type="compositionally biased region" description="Low complexity" evidence="1">
    <location>
        <begin position="69"/>
        <end position="83"/>
    </location>
</feature>
<dbReference type="Proteomes" id="UP000557772">
    <property type="component" value="Unassembled WGS sequence"/>
</dbReference>
<proteinExistence type="predicted"/>